<dbReference type="InterPro" id="IPR007271">
    <property type="entry name" value="Nuc_sug_transpt"/>
</dbReference>
<proteinExistence type="inferred from homology"/>
<feature type="transmembrane region" description="Helical" evidence="7">
    <location>
        <begin position="143"/>
        <end position="161"/>
    </location>
</feature>
<sequence length="327" mass="36118">MKKPGLNNAQTLKYVSLVTLTVQNALLGLSMRYARTRQGDMFLSSTAVLMAEQVKLATCLAIIYVQSGGVVQLFNEVNKYIIEQPMDTLKICVPSFVYVLQNNLLYLSASHLDAATYQVTYQLKILTTAMFAVFILKKHLLKTQWISLLTLIIGIVLVQLADSSGTSNENSNVKQNRTLGFFAALTACVLSGFAGIYFEKMLKGSNVSVWMRNVQLSLCSIPFALITCYANDGTVIKEHGFFFGYDKFIQYLILLQAGGGLLVAVVVKYADNILKGFATSLAIVISCVVSVYLFNFVITFQFFIGAALVIFSIFLYGYVPVKPIVII</sequence>
<reference evidence="9" key="1">
    <citation type="submission" date="2023-01" db="EMBL/GenBank/DDBJ databases">
        <title>Key to firefly adult light organ development and bioluminescence: homeobox transcription factors regulate luciferase expression and transportation to peroxisome.</title>
        <authorList>
            <person name="Fu X."/>
        </authorList>
    </citation>
    <scope>NUCLEOTIDE SEQUENCE [LARGE SCALE GENOMIC DNA]</scope>
</reference>
<dbReference type="InterPro" id="IPR037185">
    <property type="entry name" value="EmrE-like"/>
</dbReference>
<keyword evidence="9" id="KW-1185">Reference proteome</keyword>
<dbReference type="Pfam" id="PF04142">
    <property type="entry name" value="Nuc_sug_transp"/>
    <property type="match status" value="1"/>
</dbReference>
<evidence type="ECO:0000256" key="6">
    <source>
        <dbReference type="ARBA" id="ARBA00023136"/>
    </source>
</evidence>
<accession>A0AAN7Q1T2</accession>
<evidence type="ECO:0000313" key="9">
    <source>
        <dbReference type="Proteomes" id="UP001353858"/>
    </source>
</evidence>
<evidence type="ECO:0000256" key="5">
    <source>
        <dbReference type="ARBA" id="ARBA00022989"/>
    </source>
</evidence>
<dbReference type="Proteomes" id="UP001353858">
    <property type="component" value="Unassembled WGS sequence"/>
</dbReference>
<feature type="transmembrane region" description="Helical" evidence="7">
    <location>
        <begin position="119"/>
        <end position="136"/>
    </location>
</feature>
<comment type="similarity">
    <text evidence="2">Belongs to the nucleotide-sugar transporter family. SLC35A subfamily.</text>
</comment>
<dbReference type="EMBL" id="JARPUR010000002">
    <property type="protein sequence ID" value="KAK4883174.1"/>
    <property type="molecule type" value="Genomic_DNA"/>
</dbReference>
<feature type="transmembrane region" description="Helical" evidence="7">
    <location>
        <begin position="274"/>
        <end position="294"/>
    </location>
</feature>
<evidence type="ECO:0000256" key="2">
    <source>
        <dbReference type="ARBA" id="ARBA00009976"/>
    </source>
</evidence>
<keyword evidence="4 7" id="KW-0812">Transmembrane</keyword>
<name>A0AAN7Q1T2_9COLE</name>
<dbReference type="PANTHER" id="PTHR10231">
    <property type="entry name" value="NUCLEOTIDE-SUGAR TRANSMEMBRANE TRANSPORTER"/>
    <property type="match status" value="1"/>
</dbReference>
<keyword evidence="3" id="KW-0762">Sugar transport</keyword>
<comment type="caution">
    <text evidence="8">The sequence shown here is derived from an EMBL/GenBank/DDBJ whole genome shotgun (WGS) entry which is preliminary data.</text>
</comment>
<keyword evidence="6 7" id="KW-0472">Membrane</keyword>
<feature type="transmembrane region" description="Helical" evidence="7">
    <location>
        <begin position="181"/>
        <end position="198"/>
    </location>
</feature>
<organism evidence="8 9">
    <name type="scientific">Aquatica leii</name>
    <dbReference type="NCBI Taxonomy" id="1421715"/>
    <lineage>
        <taxon>Eukaryota</taxon>
        <taxon>Metazoa</taxon>
        <taxon>Ecdysozoa</taxon>
        <taxon>Arthropoda</taxon>
        <taxon>Hexapoda</taxon>
        <taxon>Insecta</taxon>
        <taxon>Pterygota</taxon>
        <taxon>Neoptera</taxon>
        <taxon>Endopterygota</taxon>
        <taxon>Coleoptera</taxon>
        <taxon>Polyphaga</taxon>
        <taxon>Elateriformia</taxon>
        <taxon>Elateroidea</taxon>
        <taxon>Lampyridae</taxon>
        <taxon>Luciolinae</taxon>
        <taxon>Aquatica</taxon>
    </lineage>
</organism>
<dbReference type="Gene3D" id="1.10.3730.20">
    <property type="match status" value="1"/>
</dbReference>
<dbReference type="NCBIfam" id="TIGR00803">
    <property type="entry name" value="nst"/>
    <property type="match status" value="1"/>
</dbReference>
<evidence type="ECO:0000256" key="4">
    <source>
        <dbReference type="ARBA" id="ARBA00022692"/>
    </source>
</evidence>
<feature type="transmembrane region" description="Helical" evidence="7">
    <location>
        <begin position="300"/>
        <end position="319"/>
    </location>
</feature>
<dbReference type="SUPFAM" id="SSF103481">
    <property type="entry name" value="Multidrug resistance efflux transporter EmrE"/>
    <property type="match status" value="1"/>
</dbReference>
<keyword evidence="3" id="KW-0813">Transport</keyword>
<evidence type="ECO:0000256" key="7">
    <source>
        <dbReference type="SAM" id="Phobius"/>
    </source>
</evidence>
<keyword evidence="5 7" id="KW-1133">Transmembrane helix</keyword>
<dbReference type="AlphaFoldDB" id="A0AAN7Q1T2"/>
<evidence type="ECO:0000313" key="8">
    <source>
        <dbReference type="EMBL" id="KAK4883174.1"/>
    </source>
</evidence>
<gene>
    <name evidence="8" type="ORF">RN001_006493</name>
</gene>
<protein>
    <recommendedName>
        <fullName evidence="10">UDP-N-acetylglucosamine transporter</fullName>
    </recommendedName>
</protein>
<dbReference type="GO" id="GO:0015165">
    <property type="term" value="F:pyrimidine nucleotide-sugar transmembrane transporter activity"/>
    <property type="evidence" value="ECO:0007669"/>
    <property type="project" value="InterPro"/>
</dbReference>
<dbReference type="GO" id="GO:0000139">
    <property type="term" value="C:Golgi membrane"/>
    <property type="evidence" value="ECO:0007669"/>
    <property type="project" value="InterPro"/>
</dbReference>
<dbReference type="PIRSF" id="PIRSF005799">
    <property type="entry name" value="UDP-gal_transpt"/>
    <property type="match status" value="1"/>
</dbReference>
<comment type="subcellular location">
    <subcellularLocation>
        <location evidence="1">Membrane</location>
        <topology evidence="1">Multi-pass membrane protein</topology>
    </subcellularLocation>
</comment>
<feature type="transmembrane region" description="Helical" evidence="7">
    <location>
        <begin position="248"/>
        <end position="267"/>
    </location>
</feature>
<evidence type="ECO:0008006" key="10">
    <source>
        <dbReference type="Google" id="ProtNLM"/>
    </source>
</evidence>
<evidence type="ECO:0000256" key="1">
    <source>
        <dbReference type="ARBA" id="ARBA00004141"/>
    </source>
</evidence>
<feature type="transmembrane region" description="Helical" evidence="7">
    <location>
        <begin position="210"/>
        <end position="228"/>
    </location>
</feature>
<evidence type="ECO:0000256" key="3">
    <source>
        <dbReference type="ARBA" id="ARBA00022597"/>
    </source>
</evidence>